<name>A0A3N0VGA8_9GAMM</name>
<evidence type="ECO:0000313" key="4">
    <source>
        <dbReference type="Proteomes" id="UP000282106"/>
    </source>
</evidence>
<dbReference type="EMBL" id="RJVO01000002">
    <property type="protein sequence ID" value="ROH91715.1"/>
    <property type="molecule type" value="Genomic_DNA"/>
</dbReference>
<dbReference type="Proteomes" id="UP000282106">
    <property type="component" value="Unassembled WGS sequence"/>
</dbReference>
<keyword evidence="4" id="KW-1185">Reference proteome</keyword>
<sequence>MKNIHWLALVASCITLGLSACSSGSSEEGIEASIKAVPVSAAHHHDETAAKSGDAETVVFRRSDGVKIELQLGLVNLVPVAFQSCEATVASLGRSLARSLSPVAPALAHGGEGGDAPEGAVSVIGSEGTGLGSLKASPGRYCGLIVELQPGGPTTAKHGGSLDTSMVGAAVNVAPCYYESTVGLSDAEAEAVSAHHCVQAKYTGASRRLSLPFTTPVTLDQANRELELTVAVRYEEWFDNIDFATLASDTAQQAKLADNVAGSLQVLTDRQQLVNLGFQIKVGGEEAVCGQRYENLGSNGHSLRVEGFRYYASDFELENASGTERVRLAGKPNATVYQDASHGVALLGHAQGCDSPVPVRNLALSGTVKKGDYERLCFTLGVPFELAHSDPATAPSPLNVTGMDWSWLFGRMFFRFDSVADPDKAAANFFVHLGSTGCSNGSSEFGAAPDGECSYPNRPRICLAYDEIAQGHPIVADIAPLISEVDVTQNTADTSPGCMSFPGDPECVTVIPKFGLDYAFNPPDLVPRREQALFTVGE</sequence>
<gene>
    <name evidence="3" type="ORF">ED208_04835</name>
</gene>
<reference evidence="3 4" key="1">
    <citation type="submission" date="2018-10" db="EMBL/GenBank/DDBJ databases">
        <authorList>
            <person name="Chen W.-M."/>
        </authorList>
    </citation>
    <scope>NUCLEOTIDE SEQUENCE [LARGE SCALE GENOMIC DNA]</scope>
    <source>
        <strain evidence="3 4">THS-13</strain>
    </source>
</reference>
<evidence type="ECO:0000313" key="3">
    <source>
        <dbReference type="EMBL" id="ROH91715.1"/>
    </source>
</evidence>
<dbReference type="PROSITE" id="PS51257">
    <property type="entry name" value="PROKAR_LIPOPROTEIN"/>
    <property type="match status" value="1"/>
</dbReference>
<evidence type="ECO:0000259" key="2">
    <source>
        <dbReference type="Pfam" id="PF20243"/>
    </source>
</evidence>
<dbReference type="NCBIfam" id="TIGR04052">
    <property type="entry name" value="MbnP_like_WxW"/>
    <property type="match status" value="1"/>
</dbReference>
<evidence type="ECO:0000256" key="1">
    <source>
        <dbReference type="SAM" id="SignalP"/>
    </source>
</evidence>
<dbReference type="RefSeq" id="WP_123210759.1">
    <property type="nucleotide sequence ID" value="NZ_RJVO01000002.1"/>
</dbReference>
<dbReference type="Pfam" id="PF20243">
    <property type="entry name" value="MbnP"/>
    <property type="match status" value="1"/>
</dbReference>
<proteinExistence type="predicted"/>
<feature type="signal peptide" evidence="1">
    <location>
        <begin position="1"/>
        <end position="22"/>
    </location>
</feature>
<dbReference type="InterPro" id="IPR023977">
    <property type="entry name" value="MbnP-like"/>
</dbReference>
<feature type="chain" id="PRO_5017947820" evidence="1">
    <location>
        <begin position="23"/>
        <end position="538"/>
    </location>
</feature>
<protein>
    <submittedName>
        <fullName evidence="3">Metallo-mystery pair system four-Cys motif protein</fullName>
    </submittedName>
</protein>
<organism evidence="3 4">
    <name type="scientific">Stagnimonas aquatica</name>
    <dbReference type="NCBI Taxonomy" id="2689987"/>
    <lineage>
        <taxon>Bacteria</taxon>
        <taxon>Pseudomonadati</taxon>
        <taxon>Pseudomonadota</taxon>
        <taxon>Gammaproteobacteria</taxon>
        <taxon>Nevskiales</taxon>
        <taxon>Nevskiaceae</taxon>
        <taxon>Stagnimonas</taxon>
    </lineage>
</organism>
<dbReference type="InParanoid" id="A0A3N0VGA8"/>
<dbReference type="InterPro" id="IPR046863">
    <property type="entry name" value="MbnP-like_dom"/>
</dbReference>
<keyword evidence="1" id="KW-0732">Signal</keyword>
<comment type="caution">
    <text evidence="3">The sequence shown here is derived from an EMBL/GenBank/DDBJ whole genome shotgun (WGS) entry which is preliminary data.</text>
</comment>
<feature type="domain" description="Copper-binding protein MbnP-like" evidence="2">
    <location>
        <begin position="273"/>
        <end position="500"/>
    </location>
</feature>
<dbReference type="AlphaFoldDB" id="A0A3N0VGA8"/>
<accession>A0A3N0VGA8</accession>